<reference evidence="13" key="2">
    <citation type="journal article" date="2021" name="PeerJ">
        <title>Extensive microbial diversity within the chicken gut microbiome revealed by metagenomics and culture.</title>
        <authorList>
            <person name="Gilroy R."/>
            <person name="Ravi A."/>
            <person name="Getino M."/>
            <person name="Pursley I."/>
            <person name="Horton D.L."/>
            <person name="Alikhan N.F."/>
            <person name="Baker D."/>
            <person name="Gharbi K."/>
            <person name="Hall N."/>
            <person name="Watson M."/>
            <person name="Adriaenssens E.M."/>
            <person name="Foster-Nyarko E."/>
            <person name="Jarju S."/>
            <person name="Secka A."/>
            <person name="Antonio M."/>
            <person name="Oren A."/>
            <person name="Chaudhuri R.R."/>
            <person name="La Ragione R."/>
            <person name="Hildebrand F."/>
            <person name="Pallen M.J."/>
        </authorList>
    </citation>
    <scope>NUCLEOTIDE SEQUENCE</scope>
    <source>
        <strain evidence="13">7293</strain>
    </source>
</reference>
<name>A0A9D9H1X6_9SPIO</name>
<evidence type="ECO:0000259" key="10">
    <source>
        <dbReference type="Pfam" id="PF01743"/>
    </source>
</evidence>
<evidence type="ECO:0000256" key="8">
    <source>
        <dbReference type="ARBA" id="ARBA00022884"/>
    </source>
</evidence>
<evidence type="ECO:0000256" key="5">
    <source>
        <dbReference type="ARBA" id="ARBA00022723"/>
    </source>
</evidence>
<keyword evidence="3" id="KW-0819">tRNA processing</keyword>
<dbReference type="GO" id="GO:0000166">
    <property type="term" value="F:nucleotide binding"/>
    <property type="evidence" value="ECO:0007669"/>
    <property type="project" value="UniProtKB-KW"/>
</dbReference>
<dbReference type="Proteomes" id="UP000823615">
    <property type="component" value="Unassembled WGS sequence"/>
</dbReference>
<keyword evidence="8 9" id="KW-0694">RNA-binding</keyword>
<gene>
    <name evidence="13" type="ORF">IAA97_03345</name>
</gene>
<dbReference type="Pfam" id="PF13735">
    <property type="entry name" value="tRNA_NucTran2_2"/>
    <property type="match status" value="1"/>
</dbReference>
<accession>A0A9D9H1X6</accession>
<comment type="caution">
    <text evidence="13">The sequence shown here is derived from an EMBL/GenBank/DDBJ whole genome shotgun (WGS) entry which is preliminary data.</text>
</comment>
<dbReference type="InterPro" id="IPR003607">
    <property type="entry name" value="HD/PDEase_dom"/>
</dbReference>
<keyword evidence="4 13" id="KW-0548">Nucleotidyltransferase</keyword>
<feature type="domain" description="tRNA nucleotidyltransferase/poly(A) polymerase RNA and SrmB- binding" evidence="11">
    <location>
        <begin position="171"/>
        <end position="232"/>
    </location>
</feature>
<dbReference type="CDD" id="cd00077">
    <property type="entry name" value="HDc"/>
    <property type="match status" value="1"/>
</dbReference>
<proteinExistence type="inferred from homology"/>
<keyword evidence="7" id="KW-0460">Magnesium</keyword>
<dbReference type="InterPro" id="IPR002646">
    <property type="entry name" value="PolA_pol_head_dom"/>
</dbReference>
<evidence type="ECO:0000256" key="6">
    <source>
        <dbReference type="ARBA" id="ARBA00022741"/>
    </source>
</evidence>
<dbReference type="Gene3D" id="3.30.460.10">
    <property type="entry name" value="Beta Polymerase, domain 2"/>
    <property type="match status" value="1"/>
</dbReference>
<keyword evidence="6" id="KW-0547">Nucleotide-binding</keyword>
<keyword evidence="5" id="KW-0479">Metal-binding</keyword>
<dbReference type="GO" id="GO:0046872">
    <property type="term" value="F:metal ion binding"/>
    <property type="evidence" value="ECO:0007669"/>
    <property type="project" value="UniProtKB-KW"/>
</dbReference>
<feature type="domain" description="Poly A polymerase head" evidence="10">
    <location>
        <begin position="23"/>
        <end position="144"/>
    </location>
</feature>
<dbReference type="EMBL" id="JADIMT010000043">
    <property type="protein sequence ID" value="MBO8435995.1"/>
    <property type="molecule type" value="Genomic_DNA"/>
</dbReference>
<keyword evidence="2 9" id="KW-0808">Transferase</keyword>
<dbReference type="InterPro" id="IPR032810">
    <property type="entry name" value="CCA-adding_enz_C"/>
</dbReference>
<dbReference type="NCBIfam" id="TIGR00277">
    <property type="entry name" value="HDIG"/>
    <property type="match status" value="1"/>
</dbReference>
<feature type="domain" description="CCA-adding enzyme C-terminal" evidence="12">
    <location>
        <begin position="300"/>
        <end position="440"/>
    </location>
</feature>
<dbReference type="CDD" id="cd05398">
    <property type="entry name" value="NT_ClassII-CCAase"/>
    <property type="match status" value="1"/>
</dbReference>
<comment type="cofactor">
    <cofactor evidence="1">
        <name>Mg(2+)</name>
        <dbReference type="ChEBI" id="CHEBI:18420"/>
    </cofactor>
</comment>
<dbReference type="GO" id="GO:0008033">
    <property type="term" value="P:tRNA processing"/>
    <property type="evidence" value="ECO:0007669"/>
    <property type="project" value="UniProtKB-KW"/>
</dbReference>
<evidence type="ECO:0000256" key="3">
    <source>
        <dbReference type="ARBA" id="ARBA00022694"/>
    </source>
</evidence>
<dbReference type="GO" id="GO:0000049">
    <property type="term" value="F:tRNA binding"/>
    <property type="evidence" value="ECO:0007669"/>
    <property type="project" value="TreeGrafter"/>
</dbReference>
<dbReference type="Gene3D" id="1.10.3090.10">
    <property type="entry name" value="cca-adding enzyme, domain 2"/>
    <property type="match status" value="1"/>
</dbReference>
<evidence type="ECO:0000256" key="4">
    <source>
        <dbReference type="ARBA" id="ARBA00022695"/>
    </source>
</evidence>
<dbReference type="SUPFAM" id="SSF81891">
    <property type="entry name" value="Poly A polymerase C-terminal region-like"/>
    <property type="match status" value="1"/>
</dbReference>
<dbReference type="PANTHER" id="PTHR46173">
    <property type="entry name" value="CCA TRNA NUCLEOTIDYLTRANSFERASE 1, MITOCHONDRIAL"/>
    <property type="match status" value="1"/>
</dbReference>
<protein>
    <submittedName>
        <fullName evidence="13">CCA tRNA nucleotidyltransferase</fullName>
        <ecNumber evidence="13">2.7.7.72</ecNumber>
    </submittedName>
</protein>
<dbReference type="PANTHER" id="PTHR46173:SF1">
    <property type="entry name" value="CCA TRNA NUCLEOTIDYLTRANSFERASE 1, MITOCHONDRIAL"/>
    <property type="match status" value="1"/>
</dbReference>
<dbReference type="Pfam" id="PF12627">
    <property type="entry name" value="PolyA_pol_RNAbd"/>
    <property type="match status" value="1"/>
</dbReference>
<dbReference type="Gene3D" id="1.10.246.80">
    <property type="match status" value="1"/>
</dbReference>
<reference evidence="13" key="1">
    <citation type="submission" date="2020-10" db="EMBL/GenBank/DDBJ databases">
        <authorList>
            <person name="Gilroy R."/>
        </authorList>
    </citation>
    <scope>NUCLEOTIDE SEQUENCE</scope>
    <source>
        <strain evidence="13">7293</strain>
    </source>
</reference>
<evidence type="ECO:0000259" key="12">
    <source>
        <dbReference type="Pfam" id="PF13735"/>
    </source>
</evidence>
<evidence type="ECO:0000256" key="1">
    <source>
        <dbReference type="ARBA" id="ARBA00001946"/>
    </source>
</evidence>
<dbReference type="EC" id="2.7.7.72" evidence="13"/>
<dbReference type="InterPro" id="IPR032828">
    <property type="entry name" value="PolyA_RNA-bd"/>
</dbReference>
<dbReference type="SUPFAM" id="SSF81301">
    <property type="entry name" value="Nucleotidyltransferase"/>
    <property type="match status" value="1"/>
</dbReference>
<evidence type="ECO:0000259" key="11">
    <source>
        <dbReference type="Pfam" id="PF12627"/>
    </source>
</evidence>
<evidence type="ECO:0000256" key="9">
    <source>
        <dbReference type="RuleBase" id="RU003953"/>
    </source>
</evidence>
<sequence>MRMQIAKDIKELATIFREAGFSLYLVGGAVRDWILGKTNNDYDFTTDAEPEEIKKLFRRTIDTGIKHGTVTVIFHSAHYEITTFRTEGDYLDSRHPESVKFVKSLEEDLKRRDFTINAFAASLPDGKILDYHGGLKDLRKGLIRAIGNPAERFQEDALRMMRGARFASQLDFKIEEETAQAMAALHETIAKVSAERIKEELWKLIGGINPRRGLEALRTSGIMSVILPELAATYGFEQGGMHRETLYEHLMLALECAKEHEYPMHVRLAALFHDIGKTETRADGDEEREWTFYGHDKASAKMTDAIFRRLKTSNEERERVTHLIREHMFSYTPDWSDSAVRRFINRVGEENINSLLQLRVCDISATVGHRAVLDNLFAFADRINAELEKDNALSLKDLKINGKKLKELGIKPGPQMGTILNTLLDEVIEAPSLNNEEYLEKRALSLAQCLGQ</sequence>
<dbReference type="NCBIfam" id="NF009814">
    <property type="entry name" value="PRK13299.1"/>
    <property type="match status" value="1"/>
</dbReference>
<evidence type="ECO:0000256" key="7">
    <source>
        <dbReference type="ARBA" id="ARBA00022842"/>
    </source>
</evidence>
<evidence type="ECO:0000313" key="13">
    <source>
        <dbReference type="EMBL" id="MBO8435995.1"/>
    </source>
</evidence>
<dbReference type="InterPro" id="IPR050264">
    <property type="entry name" value="Bact_CCA-adding_enz_type3_sf"/>
</dbReference>
<dbReference type="InterPro" id="IPR006675">
    <property type="entry name" value="HDIG_dom"/>
</dbReference>
<dbReference type="AlphaFoldDB" id="A0A9D9H1X6"/>
<dbReference type="GO" id="GO:0004810">
    <property type="term" value="F:CCA tRNA nucleotidyltransferase activity"/>
    <property type="evidence" value="ECO:0007669"/>
    <property type="project" value="UniProtKB-EC"/>
</dbReference>
<dbReference type="Pfam" id="PF01743">
    <property type="entry name" value="PolyA_pol"/>
    <property type="match status" value="1"/>
</dbReference>
<evidence type="ECO:0000313" key="14">
    <source>
        <dbReference type="Proteomes" id="UP000823615"/>
    </source>
</evidence>
<comment type="similarity">
    <text evidence="9">Belongs to the tRNA nucleotidyltransferase/poly(A) polymerase family.</text>
</comment>
<dbReference type="InterPro" id="IPR043519">
    <property type="entry name" value="NT_sf"/>
</dbReference>
<evidence type="ECO:0000256" key="2">
    <source>
        <dbReference type="ARBA" id="ARBA00022679"/>
    </source>
</evidence>
<organism evidence="13 14">
    <name type="scientific">Candidatus Ornithospirochaeta stercoripullorum</name>
    <dbReference type="NCBI Taxonomy" id="2840899"/>
    <lineage>
        <taxon>Bacteria</taxon>
        <taxon>Pseudomonadati</taxon>
        <taxon>Spirochaetota</taxon>
        <taxon>Spirochaetia</taxon>
        <taxon>Spirochaetales</taxon>
        <taxon>Spirochaetaceae</taxon>
        <taxon>Spirochaetaceae incertae sedis</taxon>
        <taxon>Candidatus Ornithospirochaeta</taxon>
    </lineage>
</organism>